<dbReference type="PANTHER" id="PTHR48052:SF81">
    <property type="entry name" value="LEUCINE-RICH REPEAT-CONTAINING N-TERMINAL PLANT-TYPE DOMAIN-CONTAINING PROTEIN"/>
    <property type="match status" value="1"/>
</dbReference>
<dbReference type="SMART" id="SM01411">
    <property type="entry name" value="Ephrin_rec_like"/>
    <property type="match status" value="1"/>
</dbReference>
<dbReference type="EMBL" id="CAMXCT020003035">
    <property type="protein sequence ID" value="CAL1155439.1"/>
    <property type="molecule type" value="Genomic_DNA"/>
</dbReference>
<evidence type="ECO:0000256" key="5">
    <source>
        <dbReference type="ARBA" id="ARBA00022989"/>
    </source>
</evidence>
<organism evidence="13">
    <name type="scientific">Cladocopium goreaui</name>
    <dbReference type="NCBI Taxonomy" id="2562237"/>
    <lineage>
        <taxon>Eukaryota</taxon>
        <taxon>Sar</taxon>
        <taxon>Alveolata</taxon>
        <taxon>Dinophyceae</taxon>
        <taxon>Suessiales</taxon>
        <taxon>Symbiodiniaceae</taxon>
        <taxon>Cladocopium</taxon>
    </lineage>
</organism>
<keyword evidence="5 10" id="KW-1133">Transmembrane helix</keyword>
<keyword evidence="3 10" id="KW-0812">Transmembrane</keyword>
<evidence type="ECO:0000259" key="12">
    <source>
        <dbReference type="Pfam" id="PF07699"/>
    </source>
</evidence>
<feature type="transmembrane region" description="Helical" evidence="10">
    <location>
        <begin position="1041"/>
        <end position="1069"/>
    </location>
</feature>
<dbReference type="EMBL" id="CAMXCT010003035">
    <property type="protein sequence ID" value="CAI4002064.1"/>
    <property type="molecule type" value="Genomic_DNA"/>
</dbReference>
<evidence type="ECO:0000256" key="7">
    <source>
        <dbReference type="ARBA" id="ARBA00023170"/>
    </source>
</evidence>
<evidence type="ECO:0000256" key="11">
    <source>
        <dbReference type="SAM" id="SignalP"/>
    </source>
</evidence>
<sequence length="1163" mass="125900">MPRWLWPLLCFGCVTAERPARSYSAALETDGEGPPFGSPDDAVAADSPEDLAAEVPELPGETLNASACPQAPVLRSLLKQMGMAEDELKTIFEDPDDPRKRTVITWIDCNVEAIVLKRREDLRGVLSDDLLKLQDLKLLDLSNTGIGGNVATLRKARKLKDVWLQASRVFGDLAVLQNLTNLQQVSFRGSEIHGDLSAAFSNLPEFKFLDLSETKVGGNLAGLPQFPELRRLYLKNTQVFGNLKTLSNIANITALDLSNTSVSGDISAILKWPMVLEVDLSRTKVTGRLGRSWAKCCKRLHTLRLANTQVKFVPLRHVPSPSWMPALSVLELSGSPLNCSIADLLVRALRLCRSLGNLKVARCGLHGRLPRLGRFAVARALASLDLEGNRLTAVTALPLICQTVILADNQNLTFNPGVLKNALANGVFLDLQNVTFAKPAEVTDLLDTTLEIGKYRTLVNEELGFACFDIASGVSLRVSPEKFAPERLCSCMPGWIGSGTSCRKCPRNSFKEDYGLGACLPCPLNSSSPAAARSHDSCQCDVGVLFEQNGTWRCGCPKDYARLGKSCVKCDELHLDCTYAGSEAFSASALPGFARLGHPTRAFQCLPPELRCNATGHKADGPTAVCLKGYSGPLCMDCAATYYATGSRCAPCLAEAAVGWSAWLVAVVVVAVAMVAAWWFSRRSATPAASLSLSTSPTSFSVFKELISAQGPMLLQMCQLWAVLAALSGSKTVGHAGGESDVDAGEFWEVPYVQALQLSVTNLKSALNLQCNYDGAAVRFALALAAPVIPLLLLLCCLVCEFWRHGLGINLGLQAITLLYIGGARSCSDLLSCQETDGAGDALPPGFAFRQAMPYFWCNDESQVKRYVDLVGYVSALCYALVIPCCLLYLYARQHIALQSSRMIGAAAAHSGDLRVCLYQVRGSSVDPQDLCGDSDRRHLAALTAYVAVLLRGRVELRLEAKEALARPLEGASHSDLWDFLASDVKERSITLKCRSITEMLTERCILQEVEQSDRVLSGAKNLLLKYTLCGNLWMEIVQKLVAVGLVSVVGSLDALQLSLAITLAMAAISGMVQPYLLPQLNTLQCCCFLCLALAALSFDFGWPFLSRSALLLPFVVSALLALATPDSAERLAVRLWQEVEPKLGQLQKGQSVEINAEILSFF</sequence>
<reference evidence="14 15" key="2">
    <citation type="submission" date="2024-05" db="EMBL/GenBank/DDBJ databases">
        <authorList>
            <person name="Chen Y."/>
            <person name="Shah S."/>
            <person name="Dougan E. K."/>
            <person name="Thang M."/>
            <person name="Chan C."/>
        </authorList>
    </citation>
    <scope>NUCLEOTIDE SEQUENCE [LARGE SCALE GENOMIC DNA]</scope>
</reference>
<feature type="transmembrane region" description="Helical" evidence="10">
    <location>
        <begin position="1081"/>
        <end position="1103"/>
    </location>
</feature>
<evidence type="ECO:0000313" key="13">
    <source>
        <dbReference type="EMBL" id="CAI4002064.1"/>
    </source>
</evidence>
<evidence type="ECO:0000256" key="4">
    <source>
        <dbReference type="ARBA" id="ARBA00022729"/>
    </source>
</evidence>
<keyword evidence="2" id="KW-1003">Cell membrane</keyword>
<dbReference type="InterPro" id="IPR032675">
    <property type="entry name" value="LRR_dom_sf"/>
</dbReference>
<feature type="transmembrane region" description="Helical" evidence="10">
    <location>
        <begin position="657"/>
        <end position="680"/>
    </location>
</feature>
<dbReference type="GO" id="GO:0005886">
    <property type="term" value="C:plasma membrane"/>
    <property type="evidence" value="ECO:0007669"/>
    <property type="project" value="UniProtKB-SubCell"/>
</dbReference>
<dbReference type="EMBL" id="CAMXCT030003035">
    <property type="protein sequence ID" value="CAL4789376.1"/>
    <property type="molecule type" value="Genomic_DNA"/>
</dbReference>
<evidence type="ECO:0000256" key="1">
    <source>
        <dbReference type="ARBA" id="ARBA00004236"/>
    </source>
</evidence>
<dbReference type="InterPro" id="IPR011641">
    <property type="entry name" value="Tyr-kin_ephrin_A/B_rcpt-like"/>
</dbReference>
<evidence type="ECO:0000256" key="6">
    <source>
        <dbReference type="ARBA" id="ARBA00023136"/>
    </source>
</evidence>
<dbReference type="SUPFAM" id="SSF57184">
    <property type="entry name" value="Growth factor receptor domain"/>
    <property type="match status" value="1"/>
</dbReference>
<dbReference type="Pfam" id="PF07699">
    <property type="entry name" value="Ephrin_rec_like"/>
    <property type="match status" value="1"/>
</dbReference>
<protein>
    <submittedName>
        <fullName evidence="14">LRR receptor-like serine/threonine-protein kinase FLS2</fullName>
    </submittedName>
</protein>
<accession>A0A9P1G5T2</accession>
<feature type="transmembrane region" description="Helical" evidence="10">
    <location>
        <begin position="1110"/>
        <end position="1126"/>
    </location>
</feature>
<dbReference type="GO" id="GO:0012505">
    <property type="term" value="C:endomembrane system"/>
    <property type="evidence" value="ECO:0007669"/>
    <property type="project" value="UniProtKB-SubCell"/>
</dbReference>
<dbReference type="OrthoDB" id="676979at2759"/>
<feature type="signal peptide" evidence="11">
    <location>
        <begin position="1"/>
        <end position="16"/>
    </location>
</feature>
<dbReference type="Gene3D" id="3.80.10.10">
    <property type="entry name" value="Ribonuclease Inhibitor"/>
    <property type="match status" value="1"/>
</dbReference>
<dbReference type="AlphaFoldDB" id="A0A9P1G5T2"/>
<evidence type="ECO:0000313" key="15">
    <source>
        <dbReference type="Proteomes" id="UP001152797"/>
    </source>
</evidence>
<comment type="subcellular location">
    <subcellularLocation>
        <location evidence="1">Cell membrane</location>
    </subcellularLocation>
    <subcellularLocation>
        <location evidence="9">Endomembrane system</location>
        <topology evidence="9">Single-pass membrane protein</topology>
    </subcellularLocation>
</comment>
<evidence type="ECO:0000313" key="14">
    <source>
        <dbReference type="EMBL" id="CAL4789376.1"/>
    </source>
</evidence>
<dbReference type="PANTHER" id="PTHR48052">
    <property type="entry name" value="UNNAMED PRODUCT"/>
    <property type="match status" value="1"/>
</dbReference>
<dbReference type="GO" id="GO:0016301">
    <property type="term" value="F:kinase activity"/>
    <property type="evidence" value="ECO:0007669"/>
    <property type="project" value="UniProtKB-KW"/>
</dbReference>
<keyword evidence="7 14" id="KW-0675">Receptor</keyword>
<keyword evidence="8" id="KW-0325">Glycoprotein</keyword>
<reference evidence="13" key="1">
    <citation type="submission" date="2022-10" db="EMBL/GenBank/DDBJ databases">
        <authorList>
            <person name="Chen Y."/>
            <person name="Dougan E. K."/>
            <person name="Chan C."/>
            <person name="Rhodes N."/>
            <person name="Thang M."/>
        </authorList>
    </citation>
    <scope>NUCLEOTIDE SEQUENCE</scope>
</reference>
<feature type="transmembrane region" description="Helical" evidence="10">
    <location>
        <begin position="870"/>
        <end position="892"/>
    </location>
</feature>
<proteinExistence type="predicted"/>
<name>A0A9P1G5T2_9DINO</name>
<keyword evidence="4 11" id="KW-0732">Signal</keyword>
<dbReference type="SUPFAM" id="SSF52058">
    <property type="entry name" value="L domain-like"/>
    <property type="match status" value="1"/>
</dbReference>
<evidence type="ECO:0000256" key="3">
    <source>
        <dbReference type="ARBA" id="ARBA00022692"/>
    </source>
</evidence>
<feature type="chain" id="PRO_5043272541" evidence="11">
    <location>
        <begin position="17"/>
        <end position="1163"/>
    </location>
</feature>
<gene>
    <name evidence="13" type="ORF">C1SCF055_LOCUS28046</name>
</gene>
<evidence type="ECO:0000256" key="9">
    <source>
        <dbReference type="ARBA" id="ARBA00037847"/>
    </source>
</evidence>
<keyword evidence="6 10" id="KW-0472">Membrane</keyword>
<keyword evidence="14" id="KW-0808">Transferase</keyword>
<dbReference type="Proteomes" id="UP001152797">
    <property type="component" value="Unassembled WGS sequence"/>
</dbReference>
<dbReference type="InterPro" id="IPR009030">
    <property type="entry name" value="Growth_fac_rcpt_cys_sf"/>
</dbReference>
<evidence type="ECO:0000256" key="8">
    <source>
        <dbReference type="ARBA" id="ARBA00023180"/>
    </source>
</evidence>
<evidence type="ECO:0000256" key="10">
    <source>
        <dbReference type="SAM" id="Phobius"/>
    </source>
</evidence>
<evidence type="ECO:0000256" key="2">
    <source>
        <dbReference type="ARBA" id="ARBA00022475"/>
    </source>
</evidence>
<keyword evidence="14" id="KW-0418">Kinase</keyword>
<feature type="domain" description="Tyrosine-protein kinase ephrin type A/B receptor-like" evidence="12">
    <location>
        <begin position="500"/>
        <end position="538"/>
    </location>
</feature>
<feature type="transmembrane region" description="Helical" evidence="10">
    <location>
        <begin position="780"/>
        <end position="804"/>
    </location>
</feature>
<dbReference type="Gene3D" id="2.10.50.10">
    <property type="entry name" value="Tumor Necrosis Factor Receptor, subunit A, domain 2"/>
    <property type="match status" value="1"/>
</dbReference>
<comment type="caution">
    <text evidence="13">The sequence shown here is derived from an EMBL/GenBank/DDBJ whole genome shotgun (WGS) entry which is preliminary data.</text>
</comment>
<keyword evidence="15" id="KW-1185">Reference proteome</keyword>